<dbReference type="Gene3D" id="3.60.130.30">
    <property type="match status" value="1"/>
</dbReference>
<dbReference type="OrthoDB" id="10665592at2759"/>
<proteinExistence type="predicted"/>
<feature type="region of interest" description="Disordered" evidence="1">
    <location>
        <begin position="330"/>
        <end position="375"/>
    </location>
</feature>
<name>A0A1L7XNV2_9HELO</name>
<evidence type="ECO:0000313" key="2">
    <source>
        <dbReference type="EMBL" id="CZR66731.1"/>
    </source>
</evidence>
<protein>
    <submittedName>
        <fullName evidence="2">Uncharacterized protein</fullName>
    </submittedName>
</protein>
<dbReference type="AlphaFoldDB" id="A0A1L7XNV2"/>
<feature type="compositionally biased region" description="Acidic residues" evidence="1">
    <location>
        <begin position="354"/>
        <end position="364"/>
    </location>
</feature>
<sequence>MNAMVAELDRHLRIHLRYNNFHLRNATFPVHLNVIVPSTGDVRNQLTGGTAHGNFTGGHSILPDLDVRSREMPGNAILMKALLIKHAVSPFIGLRAATIFINKSAEGHPQHTNRMTEEQREHQKTEDIAEEAILTVRQERSTRKEKSLIGPYTRRYPINLENPTDDDLKLLHVKTDLIQLSKANGENIRSTASLKAAVEKGESTNPELGEQRLRPASLYHNLRNAALQASISHSQEDDDQEEDLEDEMEALLKRMKATSSPSTSRNHIPSESTSNSPRKQGSWTSTVPPVIPPSDFDLIQQTATQATSDYSFRAIRPFYPPRFSLHLPIAGPSSTATPATPPPARLPGYPNLVDDFDSEDDVEEVREVPGKKRPQ</sequence>
<gene>
    <name evidence="2" type="ORF">PAC_16632</name>
</gene>
<organism evidence="2 3">
    <name type="scientific">Phialocephala subalpina</name>
    <dbReference type="NCBI Taxonomy" id="576137"/>
    <lineage>
        <taxon>Eukaryota</taxon>
        <taxon>Fungi</taxon>
        <taxon>Dikarya</taxon>
        <taxon>Ascomycota</taxon>
        <taxon>Pezizomycotina</taxon>
        <taxon>Leotiomycetes</taxon>
        <taxon>Helotiales</taxon>
        <taxon>Mollisiaceae</taxon>
        <taxon>Phialocephala</taxon>
        <taxon>Phialocephala fortinii species complex</taxon>
    </lineage>
</organism>
<evidence type="ECO:0000313" key="3">
    <source>
        <dbReference type="Proteomes" id="UP000184330"/>
    </source>
</evidence>
<feature type="region of interest" description="Disordered" evidence="1">
    <location>
        <begin position="255"/>
        <end position="294"/>
    </location>
</feature>
<dbReference type="Proteomes" id="UP000184330">
    <property type="component" value="Unassembled WGS sequence"/>
</dbReference>
<reference evidence="2 3" key="1">
    <citation type="submission" date="2016-03" db="EMBL/GenBank/DDBJ databases">
        <authorList>
            <person name="Ploux O."/>
        </authorList>
    </citation>
    <scope>NUCLEOTIDE SEQUENCE [LARGE SCALE GENOMIC DNA]</scope>
    <source>
        <strain evidence="2 3">UAMH 11012</strain>
    </source>
</reference>
<keyword evidence="3" id="KW-1185">Reference proteome</keyword>
<feature type="compositionally biased region" description="Polar residues" evidence="1">
    <location>
        <begin position="257"/>
        <end position="287"/>
    </location>
</feature>
<dbReference type="EMBL" id="FJOG01000039">
    <property type="protein sequence ID" value="CZR66731.1"/>
    <property type="molecule type" value="Genomic_DNA"/>
</dbReference>
<feature type="compositionally biased region" description="Basic and acidic residues" evidence="1">
    <location>
        <begin position="365"/>
        <end position="375"/>
    </location>
</feature>
<accession>A0A1L7XNV2</accession>
<evidence type="ECO:0000256" key="1">
    <source>
        <dbReference type="SAM" id="MobiDB-lite"/>
    </source>
</evidence>